<gene>
    <name evidence="1" type="ORF">O3P69_002321</name>
</gene>
<proteinExistence type="predicted"/>
<keyword evidence="2" id="KW-1185">Reference proteome</keyword>
<evidence type="ECO:0000313" key="2">
    <source>
        <dbReference type="Proteomes" id="UP001487740"/>
    </source>
</evidence>
<name>A0AAW0V5S6_SCYPA</name>
<sequence length="161" mass="17156">MSPPSPPPPPSPQVLVGSRLQSAGQLLAAATGSVVPVVRAEWPCGIWGPGHHGRVGAPPMLGKVQAQHTPTHHTWPKHYLTVTAVWGKCLTVTVQCPLQHRVHAHACIILTSDRPSHLRRRPGSCRHCGTPDAAVMGKAERRVALPSLATVNLSSSSESRQ</sequence>
<accession>A0AAW0V5S6</accession>
<dbReference type="AlphaFoldDB" id="A0AAW0V5S6"/>
<protein>
    <submittedName>
        <fullName evidence="1">Uncharacterized protein</fullName>
    </submittedName>
</protein>
<dbReference type="Proteomes" id="UP001487740">
    <property type="component" value="Unassembled WGS sequence"/>
</dbReference>
<comment type="caution">
    <text evidence="1">The sequence shown here is derived from an EMBL/GenBank/DDBJ whole genome shotgun (WGS) entry which is preliminary data.</text>
</comment>
<dbReference type="EMBL" id="JARAKH010000001">
    <property type="protein sequence ID" value="KAK8407683.1"/>
    <property type="molecule type" value="Genomic_DNA"/>
</dbReference>
<evidence type="ECO:0000313" key="1">
    <source>
        <dbReference type="EMBL" id="KAK8407683.1"/>
    </source>
</evidence>
<reference evidence="1 2" key="1">
    <citation type="submission" date="2023-03" db="EMBL/GenBank/DDBJ databases">
        <title>High-quality genome of Scylla paramamosain provides insights in environmental adaptation.</title>
        <authorList>
            <person name="Zhang L."/>
        </authorList>
    </citation>
    <scope>NUCLEOTIDE SEQUENCE [LARGE SCALE GENOMIC DNA]</scope>
    <source>
        <strain evidence="1">LZ_2023a</strain>
        <tissue evidence="1">Muscle</tissue>
    </source>
</reference>
<organism evidence="1 2">
    <name type="scientific">Scylla paramamosain</name>
    <name type="common">Mud crab</name>
    <dbReference type="NCBI Taxonomy" id="85552"/>
    <lineage>
        <taxon>Eukaryota</taxon>
        <taxon>Metazoa</taxon>
        <taxon>Ecdysozoa</taxon>
        <taxon>Arthropoda</taxon>
        <taxon>Crustacea</taxon>
        <taxon>Multicrustacea</taxon>
        <taxon>Malacostraca</taxon>
        <taxon>Eumalacostraca</taxon>
        <taxon>Eucarida</taxon>
        <taxon>Decapoda</taxon>
        <taxon>Pleocyemata</taxon>
        <taxon>Brachyura</taxon>
        <taxon>Eubrachyura</taxon>
        <taxon>Portunoidea</taxon>
        <taxon>Portunidae</taxon>
        <taxon>Portuninae</taxon>
        <taxon>Scylla</taxon>
    </lineage>
</organism>